<name>A0AAJ8DZA9_ASPNG</name>
<organism evidence="1">
    <name type="scientific">Aspergillus niger</name>
    <dbReference type="NCBI Taxonomy" id="5061"/>
    <lineage>
        <taxon>Eukaryota</taxon>
        <taxon>Fungi</taxon>
        <taxon>Dikarya</taxon>
        <taxon>Ascomycota</taxon>
        <taxon>Pezizomycotina</taxon>
        <taxon>Eurotiomycetes</taxon>
        <taxon>Eurotiomycetidae</taxon>
        <taxon>Eurotiales</taxon>
        <taxon>Aspergillaceae</taxon>
        <taxon>Aspergillus</taxon>
        <taxon>Aspergillus subgen. Circumdati</taxon>
    </lineage>
</organism>
<proteinExistence type="predicted"/>
<sequence>MTRSDLYPLGRGLSDSVRIWLFDLAQSMPPTVQLHGFDISEEQYPPKHMWPGNVNLALLDALKDVPPALVGQYDVVHIRMWASNIRDGNTRPLISHLQELLRGYIQWEEADLIHQYVKGRKALAFAEQIPCLFKKVGLDYSWVTKLPRDLKEAHLDVIESKTESFQESLVQKCTDTYLLALGEILRGTKLTCAEDIVPLVTKHEAELQELCAERKDTVYNWSPVKILAQISSLMMSWNVDKCEVIGITLKVADQLPQPFLVRNSFRGYNLQLIEMNLSTNSSLRFKIGSLRNVAESSYPRLLLS</sequence>
<dbReference type="SUPFAM" id="SSF53335">
    <property type="entry name" value="S-adenosyl-L-methionine-dependent methyltransferases"/>
    <property type="match status" value="1"/>
</dbReference>
<gene>
    <name evidence="1" type="ORF">An08g01430</name>
</gene>
<dbReference type="GeneID" id="4982458"/>
<dbReference type="VEuPathDB" id="FungiDB:An08g01430"/>
<protein>
    <submittedName>
        <fullName evidence="1">Uncharacterized protein</fullName>
    </submittedName>
</protein>
<evidence type="ECO:0000313" key="1">
    <source>
        <dbReference type="RefSeq" id="XP_059601144.1"/>
    </source>
</evidence>
<dbReference type="InterPro" id="IPR029063">
    <property type="entry name" value="SAM-dependent_MTases_sf"/>
</dbReference>
<dbReference type="RefSeq" id="XP_059601144.1">
    <property type="nucleotide sequence ID" value="XM_059748835.1"/>
</dbReference>
<reference evidence="1" key="2">
    <citation type="submission" date="2025-08" db="UniProtKB">
        <authorList>
            <consortium name="RefSeq"/>
        </authorList>
    </citation>
    <scope>IDENTIFICATION</scope>
</reference>
<dbReference type="KEGG" id="ang:An08g01430"/>
<reference evidence="1" key="1">
    <citation type="submission" date="2025-02" db="EMBL/GenBank/DDBJ databases">
        <authorList>
            <consortium name="NCBI Genome Project"/>
        </authorList>
    </citation>
    <scope>NUCLEOTIDE SEQUENCE</scope>
</reference>
<accession>A0AAJ8DZA9</accession>
<dbReference type="AlphaFoldDB" id="A0AAJ8DZA9"/>